<organism evidence="1 2">
    <name type="scientific">Edaphobacter modestus</name>
    <dbReference type="NCBI Taxonomy" id="388466"/>
    <lineage>
        <taxon>Bacteria</taxon>
        <taxon>Pseudomonadati</taxon>
        <taxon>Acidobacteriota</taxon>
        <taxon>Terriglobia</taxon>
        <taxon>Terriglobales</taxon>
        <taxon>Acidobacteriaceae</taxon>
        <taxon>Edaphobacter</taxon>
    </lineage>
</organism>
<evidence type="ECO:0000313" key="1">
    <source>
        <dbReference type="EMBL" id="RZU28994.1"/>
    </source>
</evidence>
<protein>
    <submittedName>
        <fullName evidence="1">Uncharacterized protein</fullName>
    </submittedName>
</protein>
<dbReference type="EMBL" id="SHKW01000008">
    <property type="protein sequence ID" value="RZU28994.1"/>
    <property type="molecule type" value="Genomic_DNA"/>
</dbReference>
<proteinExistence type="predicted"/>
<sequence length="214" mass="23752">MLHRLTEWEDNGYSDSDFWVSVFDDESNQIRGIMSGSTRFAGYAPGHGPDLGHPISDLAILQRALQALKNFIFTAIRAAEYSDVLEPSKVERGTKLRLLRNCKHKGLTIPVGTAGVVFWSAAYGKFYDKGYNRPGRDNTRVGLTLADGSTAYIALSACRLDREPDTDTVLQDRAWELAQNCQFSKATGEKHAWDSENFALALYQKAPTQETVAA</sequence>
<name>A0A4Q7XYH6_9BACT</name>
<comment type="caution">
    <text evidence="1">The sequence shown here is derived from an EMBL/GenBank/DDBJ whole genome shotgun (WGS) entry which is preliminary data.</text>
</comment>
<evidence type="ECO:0000313" key="2">
    <source>
        <dbReference type="Proteomes" id="UP000292958"/>
    </source>
</evidence>
<dbReference type="Proteomes" id="UP000292958">
    <property type="component" value="Unassembled WGS sequence"/>
</dbReference>
<gene>
    <name evidence="1" type="ORF">BDD14_6581</name>
</gene>
<keyword evidence="2" id="KW-1185">Reference proteome</keyword>
<dbReference type="AlphaFoldDB" id="A0A4Q7XYH6"/>
<reference evidence="1 2" key="1">
    <citation type="submission" date="2019-02" db="EMBL/GenBank/DDBJ databases">
        <title>Genomic Encyclopedia of Archaeal and Bacterial Type Strains, Phase II (KMG-II): from individual species to whole genera.</title>
        <authorList>
            <person name="Goeker M."/>
        </authorList>
    </citation>
    <scope>NUCLEOTIDE SEQUENCE [LARGE SCALE GENOMIC DNA]</scope>
    <source>
        <strain evidence="1 2">DSM 18101</strain>
    </source>
</reference>
<accession>A0A4Q7XYH6</accession>